<dbReference type="Pfam" id="PF07804">
    <property type="entry name" value="HipA_C"/>
    <property type="match status" value="1"/>
</dbReference>
<accession>A0AB38NM24</accession>
<evidence type="ECO:0000256" key="3">
    <source>
        <dbReference type="ARBA" id="ARBA00022777"/>
    </source>
</evidence>
<evidence type="ECO:0000259" key="4">
    <source>
        <dbReference type="Pfam" id="PF07804"/>
    </source>
</evidence>
<sequence length="824" mass="92572">MNANIYISGVTASQVKLDRLTATGEVLPIMANGKTTRLYIDSQTSLNNTSNANLIEYTLRREMPLIFKMLQLWPSPQQRFESLMEPLSNELGQFTQTGTAKPSIKGYSLNNTDTIHISTSPLTDGHENVIFTIESELINKQELSMLVESKNQLRHQFFSRSAFKYFSSISSSENIEKVRGSLAALHNYKPTPLSHLATFPAEMYRTEKGLEKIVINAVRNIEGLNSITDLDTIVLRSASHITKMKAHFPNLSHTLDNLSKLKSYLNSDQRSVLQLNIELEVNHLRAFTKDAFSLTHYNKSLFDVVVTNNGMIKVRPDDWASYTNSSMVKSIENSFFDSLLPEDAGRIDRNPMNKITNATMLIGNVNIQRIPITAIAPRMKFPSDSIHALEKEWKMPSSPMFVGGSTSLHSTTIDDAVIFKGFFEGIPHIDKENFKSDMVNLMQGEKSAKLSGAQFKLPITLYEKNGEKHIERQRGNDGFTHIAKMPMPDFDQITLAEWLGLTLLKESGLNVSKFQMVSYENEMVSYTGEESLINEKSISEATINNQSLGDDFVDETAFFDNLQSSLTTAVNQVTEVIDNSQSVPFLISERFDIPYASDENPQKTISLDLGAVCMTTSSQKYELSFEDVASNVKKRFSEKVTNEVFNDIYKQIIGSYLLHNNDLHLKNITVLGNQQEDGTYAYKVSPIYDVILTPLVITGNLNVETQKGIYRSALSINGTHFPSKMDIVELATGHFNIPKERALSVFDEVMNNMNVAVKKMVKNIPVEIKTRGRWCDCIETGLAIVERNLKHIKEHGIAYGAAPETSDESIKEMKSATNIMPQLY</sequence>
<evidence type="ECO:0000256" key="1">
    <source>
        <dbReference type="ARBA" id="ARBA00010164"/>
    </source>
</evidence>
<organism evidence="5 6">
    <name type="scientific">Vibrio tasmaniensis</name>
    <dbReference type="NCBI Taxonomy" id="212663"/>
    <lineage>
        <taxon>Bacteria</taxon>
        <taxon>Pseudomonadati</taxon>
        <taxon>Pseudomonadota</taxon>
        <taxon>Gammaproteobacteria</taxon>
        <taxon>Vibrionales</taxon>
        <taxon>Vibrionaceae</taxon>
        <taxon>Vibrio</taxon>
    </lineage>
</organism>
<evidence type="ECO:0000256" key="2">
    <source>
        <dbReference type="ARBA" id="ARBA00022679"/>
    </source>
</evidence>
<dbReference type="InterPro" id="IPR052028">
    <property type="entry name" value="HipA_Ser/Thr_kinase"/>
</dbReference>
<comment type="caution">
    <text evidence="5">The sequence shown here is derived from an EMBL/GenBank/DDBJ whole genome shotgun (WGS) entry which is preliminary data.</text>
</comment>
<evidence type="ECO:0000313" key="6">
    <source>
        <dbReference type="Proteomes" id="UP000308018"/>
    </source>
</evidence>
<reference evidence="5 6" key="1">
    <citation type="submission" date="2019-04" db="EMBL/GenBank/DDBJ databases">
        <title>A reverse ecology approach based on a biological definition of microbial populations.</title>
        <authorList>
            <person name="Arevalo P."/>
            <person name="Vaninsberghe D."/>
            <person name="Elsherbini J."/>
            <person name="Gore J."/>
            <person name="Polz M."/>
        </authorList>
    </citation>
    <scope>NUCLEOTIDE SEQUENCE [LARGE SCALE GENOMIC DNA]</scope>
    <source>
        <strain evidence="5 6">10N.222.45.A8</strain>
    </source>
</reference>
<evidence type="ECO:0000313" key="5">
    <source>
        <dbReference type="EMBL" id="TKG29010.1"/>
    </source>
</evidence>
<dbReference type="EMBL" id="SYVV01000037">
    <property type="protein sequence ID" value="TKG29010.1"/>
    <property type="molecule type" value="Genomic_DNA"/>
</dbReference>
<gene>
    <name evidence="5" type="ORF">FC057_20200</name>
</gene>
<dbReference type="GO" id="GO:0005829">
    <property type="term" value="C:cytosol"/>
    <property type="evidence" value="ECO:0007669"/>
    <property type="project" value="TreeGrafter"/>
</dbReference>
<proteinExistence type="inferred from homology"/>
<dbReference type="Gene3D" id="1.10.1070.20">
    <property type="match status" value="1"/>
</dbReference>
<keyword evidence="3" id="KW-0418">Kinase</keyword>
<dbReference type="PANTHER" id="PTHR37419:SF1">
    <property type="entry name" value="SERINE_THREONINE-PROTEIN KINASE TOXIN HIPA"/>
    <property type="match status" value="1"/>
</dbReference>
<protein>
    <submittedName>
        <fullName evidence="5">Type II toxin-antitoxin system HipA family toxin</fullName>
    </submittedName>
</protein>
<name>A0AB38NM24_9VIBR</name>
<comment type="similarity">
    <text evidence="1">Belongs to the HipA Ser/Thr kinase family.</text>
</comment>
<dbReference type="Proteomes" id="UP000308018">
    <property type="component" value="Unassembled WGS sequence"/>
</dbReference>
<feature type="domain" description="HipA-like C-terminal" evidence="4">
    <location>
        <begin position="575"/>
        <end position="754"/>
    </location>
</feature>
<dbReference type="GO" id="GO:0004674">
    <property type="term" value="F:protein serine/threonine kinase activity"/>
    <property type="evidence" value="ECO:0007669"/>
    <property type="project" value="TreeGrafter"/>
</dbReference>
<dbReference type="PANTHER" id="PTHR37419">
    <property type="entry name" value="SERINE/THREONINE-PROTEIN KINASE TOXIN HIPA"/>
    <property type="match status" value="1"/>
</dbReference>
<keyword evidence="2" id="KW-0808">Transferase</keyword>
<dbReference type="InterPro" id="IPR012893">
    <property type="entry name" value="HipA-like_C"/>
</dbReference>
<dbReference type="AlphaFoldDB" id="A0AB38NM24"/>